<dbReference type="Gene3D" id="3.40.50.300">
    <property type="entry name" value="P-loop containing nucleotide triphosphate hydrolases"/>
    <property type="match status" value="1"/>
</dbReference>
<accession>A0ABM5NGY3</accession>
<dbReference type="EMBL" id="CP004005">
    <property type="protein sequence ID" value="AGH17420.1"/>
    <property type="molecule type" value="Genomic_DNA"/>
</dbReference>
<dbReference type="Pfam" id="PF03237">
    <property type="entry name" value="Terminase_6N"/>
    <property type="match status" value="1"/>
</dbReference>
<sequence>MPRLISTDQKLEQELHEMLMHAECVLSFKNFVMRFFPWGIKGKPLEHFSQPHRWQLEFMEAVDVHCHSNVNNSNPTIFKCAISAGRGIGKTTLNAWMMLWLISTRPGMSIICIANSETQLKNTLWAEVSKWLSMLPHRHWFEMQSLSLHPSGWYAELLEQSMGIDSKHYTITCRTYSEERPDTFVGPHNTHGMAVFNDEASGTPDIINKSILGFFTELNPNRFWIMTSNTRRLNGWFYDIFNIPLEDWKRYQIDTRTVEGIDSGFHEGIISRYGLDSDVARIEILGQFPQQEVNNFIPHNYIEEAMSREAIDDLYAPLIMGCDIAGEGGDKTVVVFRRGNIIEHIFDWSAKLIQETNQEGCPVGSSI</sequence>
<proteinExistence type="predicted"/>
<evidence type="ECO:0000313" key="1">
    <source>
        <dbReference type="EMBL" id="AGH17420.1"/>
    </source>
</evidence>
<dbReference type="GeneID" id="93077396"/>
<dbReference type="RefSeq" id="WP_015453015.1">
    <property type="nucleotide sequence ID" value="NC_020549.1"/>
</dbReference>
<name>A0ABM5NGY3_LIBAS</name>
<dbReference type="Proteomes" id="UP000011820">
    <property type="component" value="Chromosome"/>
</dbReference>
<evidence type="ECO:0000313" key="2">
    <source>
        <dbReference type="Proteomes" id="UP000011820"/>
    </source>
</evidence>
<reference evidence="1 2" key="1">
    <citation type="journal article" date="2013" name="Genome Announc.">
        <title>Complete Genome Sequence of a Chinese Strain of 'Candidatus Liberibacter asiaticus'.</title>
        <authorList>
            <person name="Lin H."/>
            <person name="Han C.S."/>
            <person name="Liu B."/>
            <person name="Lou B."/>
            <person name="Bai X."/>
            <person name="Deng C."/>
            <person name="Civerolo E.L."/>
            <person name="Gupta G."/>
        </authorList>
    </citation>
    <scope>NUCLEOTIDE SEQUENCE [LARGE SCALE GENOMIC DNA]</scope>
    <source>
        <strain evidence="2">gxpsy</strain>
    </source>
</reference>
<organism evidence="1 2">
    <name type="scientific">Candidatus Liberibacter asiaticus str. gxpsy</name>
    <dbReference type="NCBI Taxonomy" id="1174529"/>
    <lineage>
        <taxon>Bacteria</taxon>
        <taxon>Pseudomonadati</taxon>
        <taxon>Pseudomonadota</taxon>
        <taxon>Alphaproteobacteria</taxon>
        <taxon>Hyphomicrobiales</taxon>
        <taxon>Rhizobiaceae</taxon>
        <taxon>Liberibacter</taxon>
    </lineage>
</organism>
<gene>
    <name evidence="1" type="ORF">WSI_05315</name>
</gene>
<dbReference type="InterPro" id="IPR027417">
    <property type="entry name" value="P-loop_NTPase"/>
</dbReference>
<keyword evidence="2" id="KW-1185">Reference proteome</keyword>
<dbReference type="Gene3D" id="3.30.420.240">
    <property type="match status" value="1"/>
</dbReference>
<protein>
    <submittedName>
        <fullName evidence="1">Phage terminase, large subunit</fullName>
    </submittedName>
</protein>